<dbReference type="PANTHER" id="PTHR22946:SF0">
    <property type="entry name" value="DIENELACTONE HYDROLASE DOMAIN-CONTAINING PROTEIN"/>
    <property type="match status" value="1"/>
</dbReference>
<dbReference type="EMBL" id="CDMY01000433">
    <property type="protein sequence ID" value="CEM12097.1"/>
    <property type="molecule type" value="Genomic_DNA"/>
</dbReference>
<dbReference type="SUPFAM" id="SSF53474">
    <property type="entry name" value="alpha/beta-Hydrolases"/>
    <property type="match status" value="2"/>
</dbReference>
<organism evidence="4 5">
    <name type="scientific">Vitrella brassicaformis (strain CCMP3155)</name>
    <dbReference type="NCBI Taxonomy" id="1169540"/>
    <lineage>
        <taxon>Eukaryota</taxon>
        <taxon>Sar</taxon>
        <taxon>Alveolata</taxon>
        <taxon>Colpodellida</taxon>
        <taxon>Vitrellaceae</taxon>
        <taxon>Vitrella</taxon>
    </lineage>
</organism>
<dbReference type="OrthoDB" id="17560at2759"/>
<dbReference type="STRING" id="1169540.A0A0G4FFU9"/>
<feature type="signal peptide" evidence="2">
    <location>
        <begin position="1"/>
        <end position="18"/>
    </location>
</feature>
<feature type="chain" id="PRO_5005189025" description="Dienelactone hydrolase domain-containing protein" evidence="2">
    <location>
        <begin position="19"/>
        <end position="555"/>
    </location>
</feature>
<gene>
    <name evidence="4" type="ORF">Vbra_15308</name>
</gene>
<keyword evidence="2" id="KW-0732">Signal</keyword>
<dbReference type="AlphaFoldDB" id="A0A0G4FFU9"/>
<dbReference type="Gene3D" id="3.40.50.1820">
    <property type="entry name" value="alpha/beta hydrolase"/>
    <property type="match status" value="2"/>
</dbReference>
<dbReference type="VEuPathDB" id="CryptoDB:Vbra_15308"/>
<evidence type="ECO:0000313" key="5">
    <source>
        <dbReference type="Proteomes" id="UP000041254"/>
    </source>
</evidence>
<accession>A0A0G4FFU9</accession>
<dbReference type="Proteomes" id="UP000041254">
    <property type="component" value="Unassembled WGS sequence"/>
</dbReference>
<evidence type="ECO:0000256" key="1">
    <source>
        <dbReference type="SAM" id="MobiDB-lite"/>
    </source>
</evidence>
<protein>
    <recommendedName>
        <fullName evidence="3">Dienelactone hydrolase domain-containing protein</fullName>
    </recommendedName>
</protein>
<keyword evidence="5" id="KW-1185">Reference proteome</keyword>
<name>A0A0G4FFU9_VITBC</name>
<dbReference type="Pfam" id="PF01738">
    <property type="entry name" value="DLH"/>
    <property type="match status" value="2"/>
</dbReference>
<dbReference type="OMA" id="HSFTEWT"/>
<dbReference type="InterPro" id="IPR050261">
    <property type="entry name" value="FrsA_esterase"/>
</dbReference>
<dbReference type="InParanoid" id="A0A0G4FFU9"/>
<evidence type="ECO:0000259" key="3">
    <source>
        <dbReference type="Pfam" id="PF01738"/>
    </source>
</evidence>
<feature type="domain" description="Dienelactone hydrolase" evidence="3">
    <location>
        <begin position="61"/>
        <end position="270"/>
    </location>
</feature>
<feature type="domain" description="Dienelactone hydrolase" evidence="3">
    <location>
        <begin position="310"/>
        <end position="525"/>
    </location>
</feature>
<feature type="compositionally biased region" description="Basic residues" evidence="1">
    <location>
        <begin position="545"/>
        <end position="555"/>
    </location>
</feature>
<dbReference type="PANTHER" id="PTHR22946">
    <property type="entry name" value="DIENELACTONE HYDROLASE DOMAIN-CONTAINING PROTEIN-RELATED"/>
    <property type="match status" value="1"/>
</dbReference>
<sequence>MTPAAILGVLLACGLVHGFDIREERVVFPVPGAAVSAEGEAIEPLEGFVAFDAENELGDKPRPTILIIPDADGLTDFEENRARMLAMLPEGWLAFVAPMYNASAVADIDRPQRRDVMATVFADKEGLISRISAAVSFLETVPTADTSKIVATGYCFGGSIVADLARANVSLAGVVSYHGGLSRILEREQQPTDFGDTRVLMLNGADDPLIPRGDVEEWIGIMQEGQADFEFTDFSDTLHSFTRPDAQGDRSRYDLYADQRSWLATHHFLNLVFGFSTPWSLPESPATLVKEDVSFMDGDEELTGYIVYDSAKVKDKAPVVIVTQDWDGVNDFERMRADATASLDQGYLVFASSVYPVGSVYETIEQRIALIGGFFGDLDNIRSRMTAIVEYIKEHELADPTNIIATGYCFGGSSVLELARAGVEGVKGVVSFHGGLDSLANTNVTSDFGDTKVLILTGNDDDGISRSAVETAIATMKADNASYEVTSYGNTVHSFTEPTADSSNSRYSPYADQRSWESMVDFFESTFGLAESPLPSVGKVGGNGGRRRRTLRAAE</sequence>
<dbReference type="GO" id="GO:0016787">
    <property type="term" value="F:hydrolase activity"/>
    <property type="evidence" value="ECO:0007669"/>
    <property type="project" value="InterPro"/>
</dbReference>
<dbReference type="InterPro" id="IPR002925">
    <property type="entry name" value="Dienelactn_hydro"/>
</dbReference>
<evidence type="ECO:0000256" key="2">
    <source>
        <dbReference type="SAM" id="SignalP"/>
    </source>
</evidence>
<feature type="region of interest" description="Disordered" evidence="1">
    <location>
        <begin position="534"/>
        <end position="555"/>
    </location>
</feature>
<proteinExistence type="predicted"/>
<evidence type="ECO:0000313" key="4">
    <source>
        <dbReference type="EMBL" id="CEM12097.1"/>
    </source>
</evidence>
<dbReference type="InterPro" id="IPR029058">
    <property type="entry name" value="AB_hydrolase_fold"/>
</dbReference>
<reference evidence="4 5" key="1">
    <citation type="submission" date="2014-11" db="EMBL/GenBank/DDBJ databases">
        <authorList>
            <person name="Zhu J."/>
            <person name="Qi W."/>
            <person name="Song R."/>
        </authorList>
    </citation>
    <scope>NUCLEOTIDE SEQUENCE [LARGE SCALE GENOMIC DNA]</scope>
</reference>